<evidence type="ECO:0000256" key="10">
    <source>
        <dbReference type="PIRSR" id="PIRSR600760-2"/>
    </source>
</evidence>
<evidence type="ECO:0000256" key="7">
    <source>
        <dbReference type="ARBA" id="ARBA00022842"/>
    </source>
</evidence>
<feature type="binding site" evidence="10">
    <location>
        <position position="87"/>
    </location>
    <ligand>
        <name>Mg(2+)</name>
        <dbReference type="ChEBI" id="CHEBI:18420"/>
        <label>1</label>
        <note>catalytic</note>
    </ligand>
</feature>
<dbReference type="PROSITE" id="PS00629">
    <property type="entry name" value="IMP_1"/>
    <property type="match status" value="1"/>
</dbReference>
<keyword evidence="8 9" id="KW-0472">Membrane</keyword>
<feature type="binding site" evidence="9">
    <location>
        <position position="67"/>
    </location>
    <ligand>
        <name>Mg(2+)</name>
        <dbReference type="ChEBI" id="CHEBI:18420"/>
        <label>1</label>
    </ligand>
</feature>
<feature type="binding site" evidence="9">
    <location>
        <begin position="89"/>
        <end position="92"/>
    </location>
    <ligand>
        <name>substrate</name>
    </ligand>
</feature>
<dbReference type="InterPro" id="IPR050725">
    <property type="entry name" value="CysQ/Inositol_MonoPase"/>
</dbReference>
<dbReference type="InterPro" id="IPR020550">
    <property type="entry name" value="Inositol_monophosphatase_CS"/>
</dbReference>
<comment type="function">
    <text evidence="9">Converts adenosine-3',5'-bisphosphate (PAP) to AMP.</text>
</comment>
<comment type="similarity">
    <text evidence="2 9">Belongs to the inositol monophosphatase superfamily. CysQ family.</text>
</comment>
<feature type="binding site" evidence="9">
    <location>
        <position position="87"/>
    </location>
    <ligand>
        <name>Mg(2+)</name>
        <dbReference type="ChEBI" id="CHEBI:18420"/>
        <label>1</label>
    </ligand>
</feature>
<protein>
    <recommendedName>
        <fullName evidence="9">3'(2'),5'-bisphosphate nucleotidase CysQ</fullName>
        <ecNumber evidence="9">3.1.3.7</ecNumber>
    </recommendedName>
    <alternativeName>
        <fullName evidence="9">3'(2'),5-bisphosphonucleoside 3'(2')-phosphohydrolase</fullName>
    </alternativeName>
    <alternativeName>
        <fullName evidence="9">3'-phosphoadenosine 5'-phosphate phosphatase</fullName>
        <shortName evidence="9">PAP phosphatase</shortName>
    </alternativeName>
</protein>
<dbReference type="SUPFAM" id="SSF56655">
    <property type="entry name" value="Carbohydrate phosphatase"/>
    <property type="match status" value="1"/>
</dbReference>
<organism evidence="11 12">
    <name type="scientific">Plebeiibacterium marinum</name>
    <dbReference type="NCBI Taxonomy" id="2992111"/>
    <lineage>
        <taxon>Bacteria</taxon>
        <taxon>Pseudomonadati</taxon>
        <taxon>Bacteroidota</taxon>
        <taxon>Bacteroidia</taxon>
        <taxon>Marinilabiliales</taxon>
        <taxon>Marinilabiliaceae</taxon>
        <taxon>Plebeiibacterium</taxon>
    </lineage>
</organism>
<evidence type="ECO:0000256" key="3">
    <source>
        <dbReference type="ARBA" id="ARBA00022475"/>
    </source>
</evidence>
<keyword evidence="5 9" id="KW-0479">Metal-binding</keyword>
<evidence type="ECO:0000313" key="12">
    <source>
        <dbReference type="Proteomes" id="UP001207408"/>
    </source>
</evidence>
<dbReference type="EMBL" id="JAPDPI010000016">
    <property type="protein sequence ID" value="MCW3805826.1"/>
    <property type="molecule type" value="Genomic_DNA"/>
</dbReference>
<evidence type="ECO:0000256" key="4">
    <source>
        <dbReference type="ARBA" id="ARBA00022519"/>
    </source>
</evidence>
<evidence type="ECO:0000256" key="1">
    <source>
        <dbReference type="ARBA" id="ARBA00001625"/>
    </source>
</evidence>
<keyword evidence="3 9" id="KW-1003">Cell membrane</keyword>
<dbReference type="HAMAP" id="MF_02095">
    <property type="entry name" value="CysQ"/>
    <property type="match status" value="1"/>
</dbReference>
<feature type="binding site" evidence="9">
    <location>
        <position position="228"/>
    </location>
    <ligand>
        <name>Mg(2+)</name>
        <dbReference type="ChEBI" id="CHEBI:18420"/>
        <label>2</label>
    </ligand>
</feature>
<keyword evidence="7 9" id="KW-0460">Magnesium</keyword>
<dbReference type="Gene3D" id="3.40.190.80">
    <property type="match status" value="1"/>
</dbReference>
<dbReference type="NCBIfam" id="TIGR01331">
    <property type="entry name" value="bisphos_cysQ"/>
    <property type="match status" value="1"/>
</dbReference>
<feature type="binding site" evidence="9">
    <location>
        <position position="67"/>
    </location>
    <ligand>
        <name>substrate</name>
    </ligand>
</feature>
<feature type="binding site" evidence="9">
    <location>
        <position position="87"/>
    </location>
    <ligand>
        <name>Mg(2+)</name>
        <dbReference type="ChEBI" id="CHEBI:18420"/>
        <label>2</label>
    </ligand>
</feature>
<sequence length="282" mass="31338">MEISKEVLEIVINASVEAGKAIMDIYDNGDFGVEMKSDNSPLTLADKAAHAVIMDYLQETQISVLSEEGKHAPYKERKEWDRLWIVDPLDGTKEFVKKTGEFTVNIALVENSYPVLGVVFVPAKGVLYFGGSGSGSYRIKLSDTWRLEEVANVVKDAEQISANGINDILKIVASVSHLSKETEEFAVLLKEEFGNTEFLSVGSSIKICKVAEGSADIYPRLGPTMEWDTAAGQAIAEGAGACFINWKTKERFDYNRENLLNDWFVVYGQKFSVQQMKDLISR</sequence>
<dbReference type="CDD" id="cd01638">
    <property type="entry name" value="CysQ"/>
    <property type="match status" value="1"/>
</dbReference>
<comment type="cofactor">
    <cofactor evidence="9 10">
        <name>Mg(2+)</name>
        <dbReference type="ChEBI" id="CHEBI:18420"/>
    </cofactor>
</comment>
<dbReference type="AlphaFoldDB" id="A0AAE3MDE4"/>
<dbReference type="GO" id="GO:0046854">
    <property type="term" value="P:phosphatidylinositol phosphate biosynthetic process"/>
    <property type="evidence" value="ECO:0007669"/>
    <property type="project" value="InterPro"/>
</dbReference>
<evidence type="ECO:0000256" key="5">
    <source>
        <dbReference type="ARBA" id="ARBA00022723"/>
    </source>
</evidence>
<evidence type="ECO:0000313" key="11">
    <source>
        <dbReference type="EMBL" id="MCW3805826.1"/>
    </source>
</evidence>
<feature type="binding site" evidence="9">
    <location>
        <position position="228"/>
    </location>
    <ligand>
        <name>substrate</name>
    </ligand>
</feature>
<evidence type="ECO:0000256" key="8">
    <source>
        <dbReference type="ARBA" id="ARBA00023136"/>
    </source>
</evidence>
<dbReference type="PRINTS" id="PR00377">
    <property type="entry name" value="IMPHPHTASES"/>
</dbReference>
<comment type="caution">
    <text evidence="11">The sequence shown here is derived from an EMBL/GenBank/DDBJ whole genome shotgun (WGS) entry which is preliminary data.</text>
</comment>
<feature type="binding site" evidence="10">
    <location>
        <position position="67"/>
    </location>
    <ligand>
        <name>Mg(2+)</name>
        <dbReference type="ChEBI" id="CHEBI:18420"/>
        <label>1</label>
        <note>catalytic</note>
    </ligand>
</feature>
<feature type="binding site" evidence="9">
    <location>
        <position position="89"/>
    </location>
    <ligand>
        <name>Mg(2+)</name>
        <dbReference type="ChEBI" id="CHEBI:18420"/>
        <label>1</label>
    </ligand>
</feature>
<keyword evidence="12" id="KW-1185">Reference proteome</keyword>
<dbReference type="PROSITE" id="PS00630">
    <property type="entry name" value="IMP_2"/>
    <property type="match status" value="1"/>
</dbReference>
<evidence type="ECO:0000256" key="6">
    <source>
        <dbReference type="ARBA" id="ARBA00022801"/>
    </source>
</evidence>
<reference evidence="11" key="1">
    <citation type="submission" date="2022-10" db="EMBL/GenBank/DDBJ databases">
        <authorList>
            <person name="Yu W.X."/>
        </authorList>
    </citation>
    <scope>NUCLEOTIDE SEQUENCE</scope>
    <source>
        <strain evidence="11">D04</strain>
    </source>
</reference>
<dbReference type="Pfam" id="PF00459">
    <property type="entry name" value="Inositol_P"/>
    <property type="match status" value="1"/>
</dbReference>
<keyword evidence="6 9" id="KW-0378">Hydrolase</keyword>
<name>A0AAE3MDE4_9BACT</name>
<evidence type="ECO:0000256" key="9">
    <source>
        <dbReference type="HAMAP-Rule" id="MF_02095"/>
    </source>
</evidence>
<feature type="binding site" evidence="9 10">
    <location>
        <position position="90"/>
    </location>
    <ligand>
        <name>Mg(2+)</name>
        <dbReference type="ChEBI" id="CHEBI:18420"/>
        <label>2</label>
    </ligand>
</feature>
<proteinExistence type="inferred from homology"/>
<dbReference type="Gene3D" id="3.30.540.10">
    <property type="entry name" value="Fructose-1,6-Bisphosphatase, subunit A, domain 1"/>
    <property type="match status" value="1"/>
</dbReference>
<dbReference type="InterPro" id="IPR000760">
    <property type="entry name" value="Inositol_monophosphatase-like"/>
</dbReference>
<accession>A0AAE3MDE4</accession>
<gene>
    <name evidence="9 11" type="primary">cysQ</name>
    <name evidence="11" type="ORF">OM074_09310</name>
</gene>
<feature type="binding site" evidence="10">
    <location>
        <position position="228"/>
    </location>
    <ligand>
        <name>Mg(2+)</name>
        <dbReference type="ChEBI" id="CHEBI:18420"/>
        <label>1</label>
        <note>catalytic</note>
    </ligand>
</feature>
<dbReference type="InterPro" id="IPR020583">
    <property type="entry name" value="Inositol_monoP_metal-BS"/>
</dbReference>
<dbReference type="Proteomes" id="UP001207408">
    <property type="component" value="Unassembled WGS sequence"/>
</dbReference>
<comment type="subcellular location">
    <subcellularLocation>
        <location evidence="9">Cell membrane</location>
        <topology evidence="9">Peripheral membrane protein</topology>
        <orientation evidence="9">Cytoplasmic side</orientation>
    </subcellularLocation>
</comment>
<keyword evidence="4" id="KW-0997">Cell inner membrane</keyword>
<dbReference type="GO" id="GO:0005886">
    <property type="term" value="C:plasma membrane"/>
    <property type="evidence" value="ECO:0007669"/>
    <property type="project" value="UniProtKB-SubCell"/>
</dbReference>
<dbReference type="EC" id="3.1.3.7" evidence="9"/>
<feature type="binding site" evidence="10">
    <location>
        <position position="89"/>
    </location>
    <ligand>
        <name>Mg(2+)</name>
        <dbReference type="ChEBI" id="CHEBI:18420"/>
        <label>1</label>
        <note>catalytic</note>
    </ligand>
</feature>
<evidence type="ECO:0000256" key="2">
    <source>
        <dbReference type="ARBA" id="ARBA00005289"/>
    </source>
</evidence>
<dbReference type="RefSeq" id="WP_301199191.1">
    <property type="nucleotide sequence ID" value="NZ_JAPDPI010000016.1"/>
</dbReference>
<dbReference type="PANTHER" id="PTHR43028">
    <property type="entry name" value="3'(2'),5'-BISPHOSPHATE NUCLEOTIDASE 1"/>
    <property type="match status" value="1"/>
</dbReference>
<dbReference type="PANTHER" id="PTHR43028:SF5">
    <property type="entry name" value="3'(2'),5'-BISPHOSPHATE NUCLEOTIDASE 1"/>
    <property type="match status" value="1"/>
</dbReference>
<dbReference type="GO" id="GO:0008441">
    <property type="term" value="F:3'(2'),5'-bisphosphate nucleotidase activity"/>
    <property type="evidence" value="ECO:0007669"/>
    <property type="project" value="UniProtKB-UniRule"/>
</dbReference>
<dbReference type="GO" id="GO:0050427">
    <property type="term" value="P:3'-phosphoadenosine 5'-phosphosulfate metabolic process"/>
    <property type="evidence" value="ECO:0007669"/>
    <property type="project" value="TreeGrafter"/>
</dbReference>
<comment type="catalytic activity">
    <reaction evidence="1 9">
        <text>adenosine 3',5'-bisphosphate + H2O = AMP + phosphate</text>
        <dbReference type="Rhea" id="RHEA:10040"/>
        <dbReference type="ChEBI" id="CHEBI:15377"/>
        <dbReference type="ChEBI" id="CHEBI:43474"/>
        <dbReference type="ChEBI" id="CHEBI:58343"/>
        <dbReference type="ChEBI" id="CHEBI:456215"/>
        <dbReference type="EC" id="3.1.3.7"/>
    </reaction>
</comment>
<dbReference type="GO" id="GO:0000287">
    <property type="term" value="F:magnesium ion binding"/>
    <property type="evidence" value="ECO:0007669"/>
    <property type="project" value="UniProtKB-UniRule"/>
</dbReference>
<dbReference type="GO" id="GO:0000103">
    <property type="term" value="P:sulfate assimilation"/>
    <property type="evidence" value="ECO:0007669"/>
    <property type="project" value="TreeGrafter"/>
</dbReference>
<dbReference type="InterPro" id="IPR006240">
    <property type="entry name" value="CysQ"/>
</dbReference>